<protein>
    <submittedName>
        <fullName evidence="1">Uncharacterized protein</fullName>
    </submittedName>
</protein>
<dbReference type="KEGG" id="pars:DRW48_10440"/>
<evidence type="ECO:0000313" key="2">
    <source>
        <dbReference type="Proteomes" id="UP000252023"/>
    </source>
</evidence>
<gene>
    <name evidence="1" type="ORF">DRW48_10440</name>
</gene>
<name>A0A344PKZ7_9RHOB</name>
<proteinExistence type="predicted"/>
<dbReference type="Proteomes" id="UP000252023">
    <property type="component" value="Chromosome"/>
</dbReference>
<organism evidence="1 2">
    <name type="scientific">Paracoccus suum</name>
    <dbReference type="NCBI Taxonomy" id="2259340"/>
    <lineage>
        <taxon>Bacteria</taxon>
        <taxon>Pseudomonadati</taxon>
        <taxon>Pseudomonadota</taxon>
        <taxon>Alphaproteobacteria</taxon>
        <taxon>Rhodobacterales</taxon>
        <taxon>Paracoccaceae</taxon>
        <taxon>Paracoccus</taxon>
    </lineage>
</organism>
<accession>A0A344PKZ7</accession>
<dbReference type="AlphaFoldDB" id="A0A344PKZ7"/>
<sequence>MKVKANDAVSVGDRFHDWVLVATGSKSIWDAWYFLSDSGEKYHYRTAPGFPLTKSQAMAGLRDASESLRRQRCERELALEYARMC</sequence>
<reference evidence="2" key="1">
    <citation type="submission" date="2018-07" db="EMBL/GenBank/DDBJ databases">
        <title>Genome sequencing of Paracoccus sp. SC2-6.</title>
        <authorList>
            <person name="Heo J."/>
            <person name="Kim S.-J."/>
            <person name="Kwon S.-W."/>
        </authorList>
    </citation>
    <scope>NUCLEOTIDE SEQUENCE [LARGE SCALE GENOMIC DNA]</scope>
    <source>
        <strain evidence="2">SC2-6</strain>
    </source>
</reference>
<dbReference type="EMBL" id="CP030918">
    <property type="protein sequence ID" value="AXC50052.1"/>
    <property type="molecule type" value="Genomic_DNA"/>
</dbReference>
<keyword evidence="2" id="KW-1185">Reference proteome</keyword>
<evidence type="ECO:0000313" key="1">
    <source>
        <dbReference type="EMBL" id="AXC50052.1"/>
    </source>
</evidence>